<dbReference type="PROSITE" id="PS00211">
    <property type="entry name" value="ABC_TRANSPORTER_1"/>
    <property type="match status" value="1"/>
</dbReference>
<dbReference type="GO" id="GO:0005886">
    <property type="term" value="C:plasma membrane"/>
    <property type="evidence" value="ECO:0007669"/>
    <property type="project" value="TreeGrafter"/>
</dbReference>
<dbReference type="CDD" id="cd03255">
    <property type="entry name" value="ABC_MJ0796_LolCDE_FtsE"/>
    <property type="match status" value="1"/>
</dbReference>
<dbReference type="OrthoDB" id="9778572at2"/>
<dbReference type="SMART" id="SM00382">
    <property type="entry name" value="AAA"/>
    <property type="match status" value="1"/>
</dbReference>
<sequence length="241" mass="26115">MSKPIISTKKITKSFGQTQALRGVSLDVEAGEVLAIMGPSGSGKSTLLHSLAAITKVDSGEIDFDGRRIDKLSDDQRSILRRTSFGFVFQFGQLVPELTALDNVALPLLLNGVKRKEAYQQAKTWLNKVELGNKADSMLGELSGGQMQRVAIARAMVIEPKVLFADEPTGSLDSLNSEKVMELFIKTAKEHGTTVIMVTHEPTIAAYADREIIVRDGQISGAEAAVHPAQVRADKTNVRIV</sequence>
<keyword evidence="6" id="KW-1185">Reference proteome</keyword>
<name>A0A4P9A3Y1_9BACT</name>
<dbReference type="EMBL" id="CP040004">
    <property type="protein sequence ID" value="QCT42531.1"/>
    <property type="molecule type" value="Genomic_DNA"/>
</dbReference>
<dbReference type="GO" id="GO:0022857">
    <property type="term" value="F:transmembrane transporter activity"/>
    <property type="evidence" value="ECO:0007669"/>
    <property type="project" value="TreeGrafter"/>
</dbReference>
<dbReference type="GO" id="GO:0005524">
    <property type="term" value="F:ATP binding"/>
    <property type="evidence" value="ECO:0007669"/>
    <property type="project" value="UniProtKB-KW"/>
</dbReference>
<dbReference type="InterPro" id="IPR027417">
    <property type="entry name" value="P-loop_NTPase"/>
</dbReference>
<feature type="domain" description="ABC transporter" evidence="4">
    <location>
        <begin position="6"/>
        <end position="241"/>
    </location>
</feature>
<dbReference type="PANTHER" id="PTHR24220:SF685">
    <property type="entry name" value="ABC TRANSPORTER RELATED"/>
    <property type="match status" value="1"/>
</dbReference>
<dbReference type="InterPro" id="IPR015854">
    <property type="entry name" value="ABC_transpr_LolD-like"/>
</dbReference>
<dbReference type="Proteomes" id="UP000310639">
    <property type="component" value="Chromosome"/>
</dbReference>
<dbReference type="PANTHER" id="PTHR24220">
    <property type="entry name" value="IMPORT ATP-BINDING PROTEIN"/>
    <property type="match status" value="1"/>
</dbReference>
<protein>
    <submittedName>
        <fullName evidence="5">ABC transporter ATP-binding protein</fullName>
    </submittedName>
</protein>
<dbReference type="InterPro" id="IPR017871">
    <property type="entry name" value="ABC_transporter-like_CS"/>
</dbReference>
<evidence type="ECO:0000259" key="4">
    <source>
        <dbReference type="PROSITE" id="PS50893"/>
    </source>
</evidence>
<dbReference type="InterPro" id="IPR003439">
    <property type="entry name" value="ABC_transporter-like_ATP-bd"/>
</dbReference>
<keyword evidence="2" id="KW-0547">Nucleotide-binding</keyword>
<evidence type="ECO:0000256" key="3">
    <source>
        <dbReference type="ARBA" id="ARBA00022840"/>
    </source>
</evidence>
<accession>A0A4P9A3Y1</accession>
<dbReference type="AlphaFoldDB" id="A0A4P9A3Y1"/>
<organism evidence="5 6">
    <name type="scientific">Candidatus Nanosynbacter featherlites</name>
    <dbReference type="NCBI Taxonomy" id="2572088"/>
    <lineage>
        <taxon>Bacteria</taxon>
        <taxon>Candidatus Saccharimonadota</taxon>
        <taxon>Candidatus Saccharimonadia</taxon>
        <taxon>Candidatus Nanosynbacterales</taxon>
        <taxon>Candidatus Nanosynbacteraceae</taxon>
        <taxon>Candidatus Nanosynbacter</taxon>
    </lineage>
</organism>
<dbReference type="InterPro" id="IPR017911">
    <property type="entry name" value="MacB-like_ATP-bd"/>
</dbReference>
<dbReference type="InterPro" id="IPR003593">
    <property type="entry name" value="AAA+_ATPase"/>
</dbReference>
<evidence type="ECO:0000313" key="5">
    <source>
        <dbReference type="EMBL" id="QCT42531.1"/>
    </source>
</evidence>
<dbReference type="GO" id="GO:0098796">
    <property type="term" value="C:membrane protein complex"/>
    <property type="evidence" value="ECO:0007669"/>
    <property type="project" value="UniProtKB-ARBA"/>
</dbReference>
<keyword evidence="1" id="KW-0813">Transport</keyword>
<dbReference type="SUPFAM" id="SSF52540">
    <property type="entry name" value="P-loop containing nucleoside triphosphate hydrolases"/>
    <property type="match status" value="1"/>
</dbReference>
<dbReference type="GO" id="GO:0016887">
    <property type="term" value="F:ATP hydrolysis activity"/>
    <property type="evidence" value="ECO:0007669"/>
    <property type="project" value="InterPro"/>
</dbReference>
<dbReference type="FunFam" id="3.40.50.300:FF:000032">
    <property type="entry name" value="Export ABC transporter ATP-binding protein"/>
    <property type="match status" value="1"/>
</dbReference>
<dbReference type="PROSITE" id="PS50893">
    <property type="entry name" value="ABC_TRANSPORTER_2"/>
    <property type="match status" value="1"/>
</dbReference>
<dbReference type="KEGG" id="nft:FBF37_03680"/>
<evidence type="ECO:0000256" key="1">
    <source>
        <dbReference type="ARBA" id="ARBA00022448"/>
    </source>
</evidence>
<keyword evidence="3 5" id="KW-0067">ATP-binding</keyword>
<evidence type="ECO:0000256" key="2">
    <source>
        <dbReference type="ARBA" id="ARBA00022741"/>
    </source>
</evidence>
<dbReference type="RefSeq" id="WP_138079584.1">
    <property type="nucleotide sequence ID" value="NZ_CP040004.1"/>
</dbReference>
<dbReference type="Pfam" id="PF00005">
    <property type="entry name" value="ABC_tran"/>
    <property type="match status" value="1"/>
</dbReference>
<reference evidence="5 6" key="1">
    <citation type="submission" date="2019-04" db="EMBL/GenBank/DDBJ databases">
        <title>Saccharibacteria TM7 genomes.</title>
        <authorList>
            <person name="Bor B."/>
            <person name="He X."/>
            <person name="Chen T."/>
            <person name="Dewhirst F.E."/>
        </authorList>
    </citation>
    <scope>NUCLEOTIDE SEQUENCE [LARGE SCALE GENOMIC DNA]</scope>
    <source>
        <strain evidence="5 6">BB001</strain>
    </source>
</reference>
<dbReference type="Gene3D" id="3.40.50.300">
    <property type="entry name" value="P-loop containing nucleotide triphosphate hydrolases"/>
    <property type="match status" value="1"/>
</dbReference>
<gene>
    <name evidence="5" type="ORF">FBF37_03680</name>
</gene>
<proteinExistence type="predicted"/>
<evidence type="ECO:0000313" key="6">
    <source>
        <dbReference type="Proteomes" id="UP000310639"/>
    </source>
</evidence>